<dbReference type="InterPro" id="IPR007419">
    <property type="entry name" value="BFD-like_2Fe2S-bd_dom"/>
</dbReference>
<dbReference type="Gene3D" id="1.10.10.1100">
    <property type="entry name" value="BFD-like [2Fe-2S]-binding domain"/>
    <property type="match status" value="1"/>
</dbReference>
<reference evidence="4" key="1">
    <citation type="submission" date="2017-02" db="EMBL/GenBank/DDBJ databases">
        <authorList>
            <person name="Varghese N."/>
            <person name="Submissions S."/>
        </authorList>
    </citation>
    <scope>NUCLEOTIDE SEQUENCE [LARGE SCALE GENOMIC DNA]</scope>
    <source>
        <strain evidence="4">DSM 16521</strain>
    </source>
</reference>
<dbReference type="Proteomes" id="UP000189933">
    <property type="component" value="Unassembled WGS sequence"/>
</dbReference>
<dbReference type="OrthoDB" id="95698at2"/>
<accession>A0A1T4Q6J2</accession>
<dbReference type="AlphaFoldDB" id="A0A1T4Q6J2"/>
<dbReference type="InterPro" id="IPR040890">
    <property type="entry name" value="Znf_CopZ"/>
</dbReference>
<evidence type="ECO:0000259" key="2">
    <source>
        <dbReference type="Pfam" id="PF18423"/>
    </source>
</evidence>
<proteinExistence type="predicted"/>
<keyword evidence="4" id="KW-1185">Reference proteome</keyword>
<dbReference type="CDD" id="cd10141">
    <property type="entry name" value="CopZ-like_Fer2_BFD-like"/>
    <property type="match status" value="1"/>
</dbReference>
<evidence type="ECO:0000259" key="1">
    <source>
        <dbReference type="Pfam" id="PF04324"/>
    </source>
</evidence>
<dbReference type="Pfam" id="PF04324">
    <property type="entry name" value="Fer2_BFD"/>
    <property type="match status" value="1"/>
</dbReference>
<gene>
    <name evidence="3" type="ORF">SAMN02745885_01558</name>
</gene>
<name>A0A1T4Q6J2_9FIRM</name>
<evidence type="ECO:0000313" key="3">
    <source>
        <dbReference type="EMBL" id="SJZ99380.1"/>
    </source>
</evidence>
<evidence type="ECO:0000313" key="4">
    <source>
        <dbReference type="Proteomes" id="UP000189933"/>
    </source>
</evidence>
<protein>
    <submittedName>
        <fullName evidence="3">BFD-like [2Fe-2S] binding domain-containing protein</fullName>
    </submittedName>
</protein>
<dbReference type="RefSeq" id="WP_078665621.1">
    <property type="nucleotide sequence ID" value="NZ_FUXM01000016.1"/>
</dbReference>
<feature type="domain" description="CopZ zinc binding" evidence="2">
    <location>
        <begin position="22"/>
        <end position="81"/>
    </location>
</feature>
<dbReference type="Gene3D" id="2.20.25.270">
    <property type="match status" value="1"/>
</dbReference>
<feature type="domain" description="BFD-like [2Fe-2S]-binding" evidence="1">
    <location>
        <begin position="96"/>
        <end position="153"/>
    </location>
</feature>
<organism evidence="3 4">
    <name type="scientific">Carboxydocella sporoproducens DSM 16521</name>
    <dbReference type="NCBI Taxonomy" id="1121270"/>
    <lineage>
        <taxon>Bacteria</taxon>
        <taxon>Bacillati</taxon>
        <taxon>Bacillota</taxon>
        <taxon>Clostridia</taxon>
        <taxon>Eubacteriales</taxon>
        <taxon>Clostridiales Family XVI. Incertae Sedis</taxon>
        <taxon>Carboxydocella</taxon>
    </lineage>
</organism>
<dbReference type="Pfam" id="PF18423">
    <property type="entry name" value="zf_CopZ"/>
    <property type="match status" value="1"/>
</dbReference>
<sequence length="161" mass="17832">MAGCGQACCSQEGCGEKNQIPRCPICGNEGQPVSPRTLRNLLKTGLIEQIVEEDYHLCQNPECQVVYFHRELGQIFGRDALTVKVWWKDPGLDVPLCYCKGVTRGQIREAWEKGARTFAEIVKATGAMGGRRCEYENPAGRCCSSAIQAYLQELEGNINFG</sequence>
<dbReference type="EMBL" id="FUXM01000016">
    <property type="protein sequence ID" value="SJZ99380.1"/>
    <property type="molecule type" value="Genomic_DNA"/>
</dbReference>
<dbReference type="InterPro" id="IPR041854">
    <property type="entry name" value="BFD-like_2Fe2S-bd_dom_sf"/>
</dbReference>